<keyword evidence="4" id="KW-0677">Repeat</keyword>
<keyword evidence="10" id="KW-1185">Reference proteome</keyword>
<reference evidence="10" key="1">
    <citation type="submission" date="2014-10" db="EMBL/GenBank/DDBJ databases">
        <authorList>
            <person name="King R."/>
        </authorList>
    </citation>
    <scope>NUCLEOTIDE SEQUENCE [LARGE SCALE GENOMIC DNA]</scope>
    <source>
        <strain evidence="10">A3/5</strain>
    </source>
</reference>
<dbReference type="Gene3D" id="3.30.70.330">
    <property type="match status" value="1"/>
</dbReference>
<evidence type="ECO:0000313" key="9">
    <source>
        <dbReference type="EMBL" id="CEI41708.1"/>
    </source>
</evidence>
<feature type="domain" description="RING-type" evidence="8">
    <location>
        <begin position="527"/>
        <end position="740"/>
    </location>
</feature>
<organism evidence="9 10">
    <name type="scientific">Fusarium venenatum</name>
    <dbReference type="NCBI Taxonomy" id="56646"/>
    <lineage>
        <taxon>Eukaryota</taxon>
        <taxon>Fungi</taxon>
        <taxon>Dikarya</taxon>
        <taxon>Ascomycota</taxon>
        <taxon>Pezizomycotina</taxon>
        <taxon>Sordariomycetes</taxon>
        <taxon>Hypocreomycetidae</taxon>
        <taxon>Hypocreales</taxon>
        <taxon>Nectriaceae</taxon>
        <taxon>Fusarium</taxon>
    </lineage>
</organism>
<sequence>MEELLLATTRSKIVRFHGFSTPALALLMLVENVSGERPVDSHTQGSRIRRQGTFENLADFSRVVIAGVEKPDSTDTPKDDECIEGWAREFGGAWAKFGDGAAIVDVSLPSDFSAIEIRNLPISASANSVRNLLSDVGITVSMSDIRYIKTQVMSNGVAIVKVKDPAFATTACSRLQTCIEPPDLVVNSIRVPVPAGFQFGQVDNRQVRCSWHRPTRTSSLHFPNKKVASRSFYKLKSQKYQVSGMNVTAQLLVAEDPTQQNGRWKFDLIGLRAITTAHDIASVFPSSEKPCLIAMGDPNYDMDIELDSILVKSMLYEKGELERWSVSDNSTAKRIKAHATFVDKSHAQVAASSLNQTELPFNSTGKLFVQLITSVKFKVSVRVYNSVKKSIDAHKSQWSRQFIHYSALPERGFNRILKIEGEDRQLVAQAKRTLENIITGTVMTMDGKNIWYSNLKISKNAYRKLQKIEQDLEVVIIRDIRASNFRAFGPEDRLAQAADALQQLVNELKAGDHAMKKAAVPVKTKNLGTDCSVCFGEAEESLETSCGHIYCNICFVNMCQSGELRSGDFSIRCVGDSDNCKKILPISEIQTLLLSETLENILDASFASFIRSHPTEFRYCPTPDCDQVYRVSSPEKIPFMFTCARCFTPTCTACHASHPGISCSENKGNGSDDIEKLIKAKKDMGVKDCPKCTTAIQKSEGCNHMTCQACRTHICWVCMATFAQDSDCYAHMRRLHGGIM</sequence>
<dbReference type="SMART" id="SM00647">
    <property type="entry name" value="IBR"/>
    <property type="match status" value="2"/>
</dbReference>
<evidence type="ECO:0000313" key="10">
    <source>
        <dbReference type="Proteomes" id="UP000245910"/>
    </source>
</evidence>
<dbReference type="Gene3D" id="1.20.120.1750">
    <property type="match status" value="1"/>
</dbReference>
<protein>
    <recommendedName>
        <fullName evidence="8">RING-type domain-containing protein</fullName>
    </recommendedName>
</protein>
<dbReference type="InterPro" id="IPR044066">
    <property type="entry name" value="TRIAD_supradom"/>
</dbReference>
<dbReference type="PROSITE" id="PS00028">
    <property type="entry name" value="ZINC_FINGER_C2H2_1"/>
    <property type="match status" value="1"/>
</dbReference>
<name>A0A2L2T445_9HYPO</name>
<dbReference type="AlphaFoldDB" id="A0A2L2T445"/>
<evidence type="ECO:0000256" key="7">
    <source>
        <dbReference type="ARBA" id="ARBA00022833"/>
    </source>
</evidence>
<dbReference type="GO" id="GO:0000151">
    <property type="term" value="C:ubiquitin ligase complex"/>
    <property type="evidence" value="ECO:0007669"/>
    <property type="project" value="TreeGrafter"/>
</dbReference>
<dbReference type="PANTHER" id="PTHR22770">
    <property type="entry name" value="UBIQUITIN CONJUGATING ENZYME 7 INTERACTING PROTEIN-RELATED"/>
    <property type="match status" value="1"/>
</dbReference>
<proteinExistence type="predicted"/>
<dbReference type="GO" id="GO:0043161">
    <property type="term" value="P:proteasome-mediated ubiquitin-dependent protein catabolic process"/>
    <property type="evidence" value="ECO:0007669"/>
    <property type="project" value="TreeGrafter"/>
</dbReference>
<keyword evidence="3" id="KW-0479">Metal-binding</keyword>
<dbReference type="EMBL" id="LN649232">
    <property type="protein sequence ID" value="CEI41708.1"/>
    <property type="molecule type" value="Genomic_DNA"/>
</dbReference>
<dbReference type="InterPro" id="IPR051628">
    <property type="entry name" value="LUBAC_E3_Ligases"/>
</dbReference>
<evidence type="ECO:0000259" key="8">
    <source>
        <dbReference type="PROSITE" id="PS51873"/>
    </source>
</evidence>
<keyword evidence="6" id="KW-0833">Ubl conjugation pathway</keyword>
<keyword evidence="7" id="KW-0862">Zinc</keyword>
<dbReference type="PANTHER" id="PTHR22770:SF13">
    <property type="entry name" value="RING-TYPE DOMAIN-CONTAINING PROTEIN"/>
    <property type="match status" value="1"/>
</dbReference>
<dbReference type="Gene3D" id="3.30.40.10">
    <property type="entry name" value="Zinc/RING finger domain, C3HC4 (zinc finger)"/>
    <property type="match status" value="1"/>
</dbReference>
<dbReference type="Pfam" id="PF01485">
    <property type="entry name" value="IBR"/>
    <property type="match status" value="1"/>
</dbReference>
<dbReference type="Proteomes" id="UP000245910">
    <property type="component" value="Chromosome IIII"/>
</dbReference>
<keyword evidence="2" id="KW-0808">Transferase</keyword>
<keyword evidence="5" id="KW-0863">Zinc-finger</keyword>
<evidence type="ECO:0000256" key="5">
    <source>
        <dbReference type="ARBA" id="ARBA00022771"/>
    </source>
</evidence>
<dbReference type="InterPro" id="IPR013087">
    <property type="entry name" value="Znf_C2H2_type"/>
</dbReference>
<dbReference type="InterPro" id="IPR013083">
    <property type="entry name" value="Znf_RING/FYVE/PHD"/>
</dbReference>
<evidence type="ECO:0000256" key="4">
    <source>
        <dbReference type="ARBA" id="ARBA00022737"/>
    </source>
</evidence>
<dbReference type="InterPro" id="IPR002867">
    <property type="entry name" value="IBR_dom"/>
</dbReference>
<dbReference type="STRING" id="56646.A0A2L2T445"/>
<dbReference type="InterPro" id="IPR012677">
    <property type="entry name" value="Nucleotide-bd_a/b_plait_sf"/>
</dbReference>
<comment type="pathway">
    <text evidence="1">Protein modification; protein ubiquitination.</text>
</comment>
<dbReference type="PROSITE" id="PS51873">
    <property type="entry name" value="TRIAD"/>
    <property type="match status" value="1"/>
</dbReference>
<dbReference type="CDD" id="cd22585">
    <property type="entry name" value="Rcat_RBR_DEAH12-like"/>
    <property type="match status" value="1"/>
</dbReference>
<accession>A0A2L2T445</accession>
<dbReference type="CDD" id="cd20335">
    <property type="entry name" value="BRcat_RBR"/>
    <property type="match status" value="1"/>
</dbReference>
<evidence type="ECO:0000256" key="2">
    <source>
        <dbReference type="ARBA" id="ARBA00022679"/>
    </source>
</evidence>
<dbReference type="GO" id="GO:0008270">
    <property type="term" value="F:zinc ion binding"/>
    <property type="evidence" value="ECO:0007669"/>
    <property type="project" value="UniProtKB-KW"/>
</dbReference>
<dbReference type="SUPFAM" id="SSF57850">
    <property type="entry name" value="RING/U-box"/>
    <property type="match status" value="2"/>
</dbReference>
<evidence type="ECO:0000256" key="1">
    <source>
        <dbReference type="ARBA" id="ARBA00004906"/>
    </source>
</evidence>
<dbReference type="GO" id="GO:0043130">
    <property type="term" value="F:ubiquitin binding"/>
    <property type="evidence" value="ECO:0007669"/>
    <property type="project" value="TreeGrafter"/>
</dbReference>
<dbReference type="GO" id="GO:0004842">
    <property type="term" value="F:ubiquitin-protein transferase activity"/>
    <property type="evidence" value="ECO:0007669"/>
    <property type="project" value="TreeGrafter"/>
</dbReference>
<dbReference type="Pfam" id="PF22191">
    <property type="entry name" value="IBR_1"/>
    <property type="match status" value="1"/>
</dbReference>
<evidence type="ECO:0000256" key="6">
    <source>
        <dbReference type="ARBA" id="ARBA00022786"/>
    </source>
</evidence>
<evidence type="ECO:0000256" key="3">
    <source>
        <dbReference type="ARBA" id="ARBA00022723"/>
    </source>
</evidence>
<dbReference type="GO" id="GO:0097039">
    <property type="term" value="P:protein linear polyubiquitination"/>
    <property type="evidence" value="ECO:0007669"/>
    <property type="project" value="TreeGrafter"/>
</dbReference>